<proteinExistence type="predicted"/>
<protein>
    <submittedName>
        <fullName evidence="1">Type I phosphodiesterase / nucleotide pyrophosphatase</fullName>
    </submittedName>
</protein>
<dbReference type="SUPFAM" id="SSF53649">
    <property type="entry name" value="Alkaline phosphatase-like"/>
    <property type="match status" value="1"/>
</dbReference>
<dbReference type="OrthoDB" id="228738at2"/>
<keyword evidence="2" id="KW-1185">Reference proteome</keyword>
<dbReference type="PANTHER" id="PTHR10151">
    <property type="entry name" value="ECTONUCLEOTIDE PYROPHOSPHATASE/PHOSPHODIESTERASE"/>
    <property type="match status" value="1"/>
</dbReference>
<organism evidence="1 2">
    <name type="scientific">Posidoniimonas polymericola</name>
    <dbReference type="NCBI Taxonomy" id="2528002"/>
    <lineage>
        <taxon>Bacteria</taxon>
        <taxon>Pseudomonadati</taxon>
        <taxon>Planctomycetota</taxon>
        <taxon>Planctomycetia</taxon>
        <taxon>Pirellulales</taxon>
        <taxon>Lacipirellulaceae</taxon>
        <taxon>Posidoniimonas</taxon>
    </lineage>
</organism>
<dbReference type="SUPFAM" id="SSF48452">
    <property type="entry name" value="TPR-like"/>
    <property type="match status" value="1"/>
</dbReference>
<dbReference type="PANTHER" id="PTHR10151:SF120">
    <property type="entry name" value="BIS(5'-ADENOSYL)-TRIPHOSPHATASE"/>
    <property type="match status" value="1"/>
</dbReference>
<dbReference type="InterPro" id="IPR011990">
    <property type="entry name" value="TPR-like_helical_dom_sf"/>
</dbReference>
<dbReference type="InterPro" id="IPR002591">
    <property type="entry name" value="Phosphodiest/P_Trfase"/>
</dbReference>
<evidence type="ECO:0000313" key="1">
    <source>
        <dbReference type="EMBL" id="TWT74529.1"/>
    </source>
</evidence>
<dbReference type="RefSeq" id="WP_146588976.1">
    <property type="nucleotide sequence ID" value="NZ_SJPO01000008.1"/>
</dbReference>
<dbReference type="InterPro" id="IPR019734">
    <property type="entry name" value="TPR_rpt"/>
</dbReference>
<dbReference type="SMART" id="SM00028">
    <property type="entry name" value="TPR"/>
    <property type="match status" value="4"/>
</dbReference>
<sequence>MKRLAEKVLLIGWDAADWLMIRPLIDQGLMPTLASLIEDGVSGNLATIRPILSPMLWNSIATGKRADKHGICGFAEPLPDGSGIRPVTSTSRKTKAIWNILSQNGLNSNVVGWFASHPAEPIRGAVVSDYYVHPPAPGQDPDALPPDVCHPERLIEPMAKLRVKPRDIDAQAILSFVTRAAEIDGAKDDRLRKLATLLMRTSSIQAAACALMAKEPWDFMAVYYDAIDQFGHHFMPYHPPAVEGISELDAEIFKDVMVNCYRFHDMMLESLLNNAGEDATVILVSDHGFHSGSERTDTDGFKDPTSWHRPFGVVCAKGPGFKKNDSLYGACLLDVTPTILSLFGLPVGEDMDGRPWLEAFDEETRPERVKSWDLVDGECGMHSEDRREDPVEAAEALRHLVDLGYIEPPSEDVQQTVQNTTIDLKTNLALALSDSNRLEQSLPIWQELVELCADDPAKKDLYLAHSACCHLQLDHAAECASILDQLNGEMGQSPFVQLMRVRLAEKNRQPDEALRLAREVLDQCPDDTGILNRVGQLLLDSESWDDAESVFRRSLSLLEENPMAHDGLAAVHLERDSFGDAIEHSLLAVGLIHYFPSAHYHLGVALHGDGREEQAIAAFETCLAMRYRLKDAHYRLAVLYRSRDPLRANRHQELAGL</sequence>
<evidence type="ECO:0000313" key="2">
    <source>
        <dbReference type="Proteomes" id="UP000318478"/>
    </source>
</evidence>
<dbReference type="GO" id="GO:0016787">
    <property type="term" value="F:hydrolase activity"/>
    <property type="evidence" value="ECO:0007669"/>
    <property type="project" value="UniProtKB-ARBA"/>
</dbReference>
<dbReference type="InterPro" id="IPR017850">
    <property type="entry name" value="Alkaline_phosphatase_core_sf"/>
</dbReference>
<dbReference type="Pfam" id="PF01663">
    <property type="entry name" value="Phosphodiest"/>
    <property type="match status" value="1"/>
</dbReference>
<dbReference type="EMBL" id="SJPO01000008">
    <property type="protein sequence ID" value="TWT74529.1"/>
    <property type="molecule type" value="Genomic_DNA"/>
</dbReference>
<reference evidence="1 2" key="1">
    <citation type="submission" date="2019-02" db="EMBL/GenBank/DDBJ databases">
        <title>Deep-cultivation of Planctomycetes and their phenomic and genomic characterization uncovers novel biology.</title>
        <authorList>
            <person name="Wiegand S."/>
            <person name="Jogler M."/>
            <person name="Boedeker C."/>
            <person name="Pinto D."/>
            <person name="Vollmers J."/>
            <person name="Rivas-Marin E."/>
            <person name="Kohn T."/>
            <person name="Peeters S.H."/>
            <person name="Heuer A."/>
            <person name="Rast P."/>
            <person name="Oberbeckmann S."/>
            <person name="Bunk B."/>
            <person name="Jeske O."/>
            <person name="Meyerdierks A."/>
            <person name="Storesund J.E."/>
            <person name="Kallscheuer N."/>
            <person name="Luecker S."/>
            <person name="Lage O.M."/>
            <person name="Pohl T."/>
            <person name="Merkel B.J."/>
            <person name="Hornburger P."/>
            <person name="Mueller R.-W."/>
            <person name="Bruemmer F."/>
            <person name="Labrenz M."/>
            <person name="Spormann A.M."/>
            <person name="Op Den Camp H."/>
            <person name="Overmann J."/>
            <person name="Amann R."/>
            <person name="Jetten M.S.M."/>
            <person name="Mascher T."/>
            <person name="Medema M.H."/>
            <person name="Devos D.P."/>
            <person name="Kaster A.-K."/>
            <person name="Ovreas L."/>
            <person name="Rohde M."/>
            <person name="Galperin M.Y."/>
            <person name="Jogler C."/>
        </authorList>
    </citation>
    <scope>NUCLEOTIDE SEQUENCE [LARGE SCALE GENOMIC DNA]</scope>
    <source>
        <strain evidence="1 2">Pla123a</strain>
    </source>
</reference>
<dbReference type="Proteomes" id="UP000318478">
    <property type="component" value="Unassembled WGS sequence"/>
</dbReference>
<name>A0A5C5YH97_9BACT</name>
<comment type="caution">
    <text evidence="1">The sequence shown here is derived from an EMBL/GenBank/DDBJ whole genome shotgun (WGS) entry which is preliminary data.</text>
</comment>
<accession>A0A5C5YH97</accession>
<gene>
    <name evidence="1" type="ORF">Pla123a_33520</name>
</gene>
<dbReference type="Gene3D" id="1.25.40.10">
    <property type="entry name" value="Tetratricopeptide repeat domain"/>
    <property type="match status" value="1"/>
</dbReference>
<dbReference type="AlphaFoldDB" id="A0A5C5YH97"/>
<dbReference type="Gene3D" id="3.40.720.10">
    <property type="entry name" value="Alkaline Phosphatase, subunit A"/>
    <property type="match status" value="1"/>
</dbReference>